<evidence type="ECO:0000256" key="1">
    <source>
        <dbReference type="ARBA" id="ARBA00008542"/>
    </source>
</evidence>
<keyword evidence="4" id="KW-1185">Reference proteome</keyword>
<evidence type="ECO:0000313" key="3">
    <source>
        <dbReference type="EMBL" id="MBR7830426.1"/>
    </source>
</evidence>
<dbReference type="RefSeq" id="WP_212521552.1">
    <property type="nucleotide sequence ID" value="NZ_JAGSOH010000132.1"/>
</dbReference>
<dbReference type="Gene3D" id="3.40.50.880">
    <property type="match status" value="1"/>
</dbReference>
<comment type="similarity">
    <text evidence="1">Belongs to the peptidase C56 family.</text>
</comment>
<dbReference type="Proteomes" id="UP000676325">
    <property type="component" value="Unassembled WGS sequence"/>
</dbReference>
<dbReference type="Pfam" id="PF01965">
    <property type="entry name" value="DJ-1_PfpI"/>
    <property type="match status" value="1"/>
</dbReference>
<feature type="domain" description="DJ-1/PfpI" evidence="2">
    <location>
        <begin position="19"/>
        <end position="190"/>
    </location>
</feature>
<evidence type="ECO:0000313" key="4">
    <source>
        <dbReference type="Proteomes" id="UP000676325"/>
    </source>
</evidence>
<dbReference type="SUPFAM" id="SSF52317">
    <property type="entry name" value="Class I glutamine amidotransferase-like"/>
    <property type="match status" value="1"/>
</dbReference>
<sequence>MGTEMARQAQVEGVLADRTVAFLMGAEGAAQDEALHPWAAVRAAGGRAVLVHPDEDEAGLFEAFGGGGEPPLERGLSEVHVDDYDALVLCGSHETDDPLLQEPAAIALVTAFFLARKPIAALCRAPGLLVRAGLVDERMLTSWPGLAEEITAAGGLWHDCPVVVCRCGPNVLVTGRGPEDVAEFCRVLVDQIAHGEHAADEGRD</sequence>
<gene>
    <name evidence="3" type="ORF">KDK95_29265</name>
</gene>
<dbReference type="PANTHER" id="PTHR42733:SF12">
    <property type="entry name" value="PROTEINASE"/>
    <property type="match status" value="1"/>
</dbReference>
<dbReference type="InterPro" id="IPR006286">
    <property type="entry name" value="C56_PfpI-like"/>
</dbReference>
<evidence type="ECO:0000259" key="2">
    <source>
        <dbReference type="Pfam" id="PF01965"/>
    </source>
</evidence>
<dbReference type="AlphaFoldDB" id="A0A941IPH2"/>
<dbReference type="PANTHER" id="PTHR42733">
    <property type="entry name" value="DJ-1 PROTEIN"/>
    <property type="match status" value="1"/>
</dbReference>
<organism evidence="3 4">
    <name type="scientific">Actinospica acidithermotolerans</name>
    <dbReference type="NCBI Taxonomy" id="2828514"/>
    <lineage>
        <taxon>Bacteria</taxon>
        <taxon>Bacillati</taxon>
        <taxon>Actinomycetota</taxon>
        <taxon>Actinomycetes</taxon>
        <taxon>Catenulisporales</taxon>
        <taxon>Actinospicaceae</taxon>
        <taxon>Actinospica</taxon>
    </lineage>
</organism>
<dbReference type="EMBL" id="JAGSOH010000132">
    <property type="protein sequence ID" value="MBR7830426.1"/>
    <property type="molecule type" value="Genomic_DNA"/>
</dbReference>
<dbReference type="PROSITE" id="PS51276">
    <property type="entry name" value="PEPTIDASE_C56_PFPI"/>
    <property type="match status" value="1"/>
</dbReference>
<comment type="caution">
    <text evidence="3">The sequence shown here is derived from an EMBL/GenBank/DDBJ whole genome shotgun (WGS) entry which is preliminary data.</text>
</comment>
<protein>
    <submittedName>
        <fullName evidence="3">DJ-1/PfpI family protein</fullName>
    </submittedName>
</protein>
<dbReference type="InterPro" id="IPR002818">
    <property type="entry name" value="DJ-1/PfpI"/>
</dbReference>
<name>A0A941IPH2_9ACTN</name>
<dbReference type="InterPro" id="IPR029062">
    <property type="entry name" value="Class_I_gatase-like"/>
</dbReference>
<accession>A0A941IPH2</accession>
<proteinExistence type="inferred from homology"/>
<reference evidence="3" key="1">
    <citation type="submission" date="2021-04" db="EMBL/GenBank/DDBJ databases">
        <title>Genome based classification of Actinospica acidithermotolerans sp. nov., an actinobacterium isolated from an Indonesian hot spring.</title>
        <authorList>
            <person name="Kusuma A.B."/>
            <person name="Putra K.E."/>
            <person name="Nafisah S."/>
            <person name="Loh J."/>
            <person name="Nouioui I."/>
            <person name="Goodfellow M."/>
        </authorList>
    </citation>
    <scope>NUCLEOTIDE SEQUENCE</scope>
    <source>
        <strain evidence="3">MGRD01-02</strain>
    </source>
</reference>